<dbReference type="Proteomes" id="UP000235659">
    <property type="component" value="Unassembled WGS sequence"/>
</dbReference>
<dbReference type="Gene3D" id="2.30.30.110">
    <property type="match status" value="1"/>
</dbReference>
<dbReference type="EC" id="3.1.-.-" evidence="1"/>
<gene>
    <name evidence="1" type="primary">chpB_2</name>
    <name evidence="2" type="ORF">C0Z16_32210</name>
    <name evidence="1" type="ORF">LMG27174_06627</name>
</gene>
<evidence type="ECO:0000313" key="2">
    <source>
        <dbReference type="EMBL" id="PMS23541.1"/>
    </source>
</evidence>
<dbReference type="PANTHER" id="PTHR33988:SF3">
    <property type="entry name" value="ENDORIBONUCLEASE TOXIN CHPB-RELATED"/>
    <property type="match status" value="1"/>
</dbReference>
<dbReference type="Pfam" id="PF02452">
    <property type="entry name" value="PemK_toxin"/>
    <property type="match status" value="1"/>
</dbReference>
<reference evidence="2 3" key="1">
    <citation type="submission" date="2018-01" db="EMBL/GenBank/DDBJ databases">
        <title>Whole genome analyses suggest that Burkholderia sensu lato contains two further novel genera in the rhizoxinica-symbiotica group Mycetohabitans gen. nov., and Trinickia gen. nov.: implications for the evolution of diazotrophy and nodulation in the Burkholderiaceae.</title>
        <authorList>
            <person name="Estrada-de los Santos P."/>
            <person name="Palmer M."/>
            <person name="Chavez-Ramirez B."/>
            <person name="Beukes C."/>
            <person name="Steenkamp E.T."/>
            <person name="Hirsch A.M."/>
            <person name="Manyaka P."/>
            <person name="Maluk M."/>
            <person name="Lafos M."/>
            <person name="Crook M."/>
            <person name="Gross E."/>
            <person name="Simon M.F."/>
            <person name="Bueno dos Reis Junior F."/>
            <person name="Poole P.S."/>
            <person name="Venter S.N."/>
            <person name="James E.K."/>
        </authorList>
    </citation>
    <scope>NUCLEOTIDE SEQUENCE [LARGE SCALE GENOMIC DNA]</scope>
    <source>
        <strain evidence="2 3">WSM 3937</strain>
    </source>
</reference>
<dbReference type="GO" id="GO:0006402">
    <property type="term" value="P:mRNA catabolic process"/>
    <property type="evidence" value="ECO:0007669"/>
    <property type="project" value="TreeGrafter"/>
</dbReference>
<accession>A0A2N7W2B8</accession>
<sequence>MVKRVKFERGDIVRVSLNPTMGNEQQGDFRPALVLSPAAFNALGVALVAPITQGGEFARYAGFAVPLSGSGTETQGVALVNMVRTLDLEARGARKVERAPVEVVEDALARLQTILE</sequence>
<organism evidence="1 4">
    <name type="scientific">Paraburkholderia rhynchosiae</name>
    <dbReference type="NCBI Taxonomy" id="487049"/>
    <lineage>
        <taxon>Bacteria</taxon>
        <taxon>Pseudomonadati</taxon>
        <taxon>Pseudomonadota</taxon>
        <taxon>Betaproteobacteria</taxon>
        <taxon>Burkholderiales</taxon>
        <taxon>Burkholderiaceae</taxon>
        <taxon>Paraburkholderia</taxon>
    </lineage>
</organism>
<dbReference type="Proteomes" id="UP000494205">
    <property type="component" value="Unassembled WGS sequence"/>
</dbReference>
<dbReference type="AlphaFoldDB" id="A0A2N7W2B8"/>
<dbReference type="GO" id="GO:0003677">
    <property type="term" value="F:DNA binding"/>
    <property type="evidence" value="ECO:0007669"/>
    <property type="project" value="InterPro"/>
</dbReference>
<name>A0A2N7W2B8_9BURK</name>
<dbReference type="SUPFAM" id="SSF50118">
    <property type="entry name" value="Cell growth inhibitor/plasmid maintenance toxic component"/>
    <property type="match status" value="1"/>
</dbReference>
<keyword evidence="3" id="KW-1185">Reference proteome</keyword>
<keyword evidence="1" id="KW-0378">Hydrolase</keyword>
<evidence type="ECO:0000313" key="1">
    <source>
        <dbReference type="EMBL" id="CAB3740245.1"/>
    </source>
</evidence>
<dbReference type="GO" id="GO:0016787">
    <property type="term" value="F:hydrolase activity"/>
    <property type="evidence" value="ECO:0007669"/>
    <property type="project" value="UniProtKB-KW"/>
</dbReference>
<dbReference type="RefSeq" id="WP_102636071.1">
    <property type="nucleotide sequence ID" value="NZ_CADIJZ010000043.1"/>
</dbReference>
<dbReference type="EMBL" id="PNXY01000039">
    <property type="protein sequence ID" value="PMS23541.1"/>
    <property type="molecule type" value="Genomic_DNA"/>
</dbReference>
<protein>
    <submittedName>
        <fullName evidence="1 2">Toxin ChpB</fullName>
        <ecNumber evidence="1">3.1.-.-</ecNumber>
    </submittedName>
</protein>
<proteinExistence type="predicted"/>
<dbReference type="InterPro" id="IPR003477">
    <property type="entry name" value="PemK-like"/>
</dbReference>
<dbReference type="InterPro" id="IPR011067">
    <property type="entry name" value="Plasmid_toxin/cell-grow_inhib"/>
</dbReference>
<dbReference type="OrthoDB" id="9808744at2"/>
<evidence type="ECO:0000313" key="4">
    <source>
        <dbReference type="Proteomes" id="UP000494205"/>
    </source>
</evidence>
<evidence type="ECO:0000313" key="3">
    <source>
        <dbReference type="Proteomes" id="UP000235659"/>
    </source>
</evidence>
<dbReference type="EMBL" id="CADIJZ010000043">
    <property type="protein sequence ID" value="CAB3740245.1"/>
    <property type="molecule type" value="Genomic_DNA"/>
</dbReference>
<dbReference type="GO" id="GO:0016075">
    <property type="term" value="P:rRNA catabolic process"/>
    <property type="evidence" value="ECO:0007669"/>
    <property type="project" value="TreeGrafter"/>
</dbReference>
<reference evidence="1 4" key="2">
    <citation type="submission" date="2020-04" db="EMBL/GenBank/DDBJ databases">
        <authorList>
            <person name="De Canck E."/>
        </authorList>
    </citation>
    <scope>NUCLEOTIDE SEQUENCE [LARGE SCALE GENOMIC DNA]</scope>
    <source>
        <strain evidence="1 4">LMG 27174</strain>
    </source>
</reference>
<dbReference type="NCBIfam" id="NF007320">
    <property type="entry name" value="PRK09812.1"/>
    <property type="match status" value="1"/>
</dbReference>
<dbReference type="PANTHER" id="PTHR33988">
    <property type="entry name" value="ENDORIBONUCLEASE MAZF-RELATED"/>
    <property type="match status" value="1"/>
</dbReference>
<dbReference type="GO" id="GO:0004521">
    <property type="term" value="F:RNA endonuclease activity"/>
    <property type="evidence" value="ECO:0007669"/>
    <property type="project" value="TreeGrafter"/>
</dbReference>